<feature type="compositionally biased region" description="Low complexity" evidence="1">
    <location>
        <begin position="350"/>
        <end position="369"/>
    </location>
</feature>
<reference evidence="3 4" key="1">
    <citation type="journal article" date="2024" name="IMA Fungus">
        <title>IMA Genome - F19 : A genome assembly and annotation guide to empower mycologists, including annotated draft genome sequences of Ceratocystis pirilliformis, Diaporthe australafricana, Fusarium ophioides, Paecilomyces lecythidis, and Sporothrix stenoceras.</title>
        <authorList>
            <person name="Aylward J."/>
            <person name="Wilson A.M."/>
            <person name="Visagie C.M."/>
            <person name="Spraker J."/>
            <person name="Barnes I."/>
            <person name="Buitendag C."/>
            <person name="Ceriani C."/>
            <person name="Del Mar Angel L."/>
            <person name="du Plessis D."/>
            <person name="Fuchs T."/>
            <person name="Gasser K."/>
            <person name="Kramer D."/>
            <person name="Li W."/>
            <person name="Munsamy K."/>
            <person name="Piso A."/>
            <person name="Price J.L."/>
            <person name="Sonnekus B."/>
            <person name="Thomas C."/>
            <person name="van der Nest A."/>
            <person name="van Dijk A."/>
            <person name="van Heerden A."/>
            <person name="van Vuuren N."/>
            <person name="Yilmaz N."/>
            <person name="Duong T.A."/>
            <person name="van der Merwe N.A."/>
            <person name="Wingfield M.J."/>
            <person name="Wingfield B.D."/>
        </authorList>
    </citation>
    <scope>NUCLEOTIDE SEQUENCE [LARGE SCALE GENOMIC DNA]</scope>
    <source>
        <strain evidence="3 4">CMW 5346</strain>
    </source>
</reference>
<protein>
    <recommendedName>
        <fullName evidence="2">DUF7924 domain-containing protein</fullName>
    </recommendedName>
</protein>
<evidence type="ECO:0000256" key="1">
    <source>
        <dbReference type="SAM" id="MobiDB-lite"/>
    </source>
</evidence>
<evidence type="ECO:0000313" key="4">
    <source>
        <dbReference type="Proteomes" id="UP001583186"/>
    </source>
</evidence>
<dbReference type="PANTHER" id="PTHR42470:SF1">
    <property type="entry name" value="VAST DOMAIN-CONTAINING PROTEIN"/>
    <property type="match status" value="1"/>
</dbReference>
<dbReference type="Pfam" id="PF25545">
    <property type="entry name" value="DUF7924"/>
    <property type="match status" value="1"/>
</dbReference>
<dbReference type="PANTHER" id="PTHR42470">
    <property type="entry name" value="VAST DOMAIN-CONTAINING PROTEIN"/>
    <property type="match status" value="1"/>
</dbReference>
<evidence type="ECO:0000313" key="3">
    <source>
        <dbReference type="EMBL" id="KAL1893584.1"/>
    </source>
</evidence>
<name>A0ABR3Z246_9PEZI</name>
<proteinExistence type="predicted"/>
<dbReference type="Proteomes" id="UP001583186">
    <property type="component" value="Unassembled WGS sequence"/>
</dbReference>
<evidence type="ECO:0000259" key="2">
    <source>
        <dbReference type="Pfam" id="PF25545"/>
    </source>
</evidence>
<organism evidence="3 4">
    <name type="scientific">Sporothrix stenoceras</name>
    <dbReference type="NCBI Taxonomy" id="5173"/>
    <lineage>
        <taxon>Eukaryota</taxon>
        <taxon>Fungi</taxon>
        <taxon>Dikarya</taxon>
        <taxon>Ascomycota</taxon>
        <taxon>Pezizomycotina</taxon>
        <taxon>Sordariomycetes</taxon>
        <taxon>Sordariomycetidae</taxon>
        <taxon>Ophiostomatales</taxon>
        <taxon>Ophiostomataceae</taxon>
        <taxon>Sporothrix</taxon>
    </lineage>
</organism>
<feature type="region of interest" description="Disordered" evidence="1">
    <location>
        <begin position="335"/>
        <end position="380"/>
    </location>
</feature>
<feature type="domain" description="DUF7924" evidence="2">
    <location>
        <begin position="112"/>
        <end position="325"/>
    </location>
</feature>
<keyword evidence="4" id="KW-1185">Reference proteome</keyword>
<dbReference type="EMBL" id="JAWCUI010000037">
    <property type="protein sequence ID" value="KAL1893584.1"/>
    <property type="molecule type" value="Genomic_DNA"/>
</dbReference>
<comment type="caution">
    <text evidence="3">The sequence shown here is derived from an EMBL/GenBank/DDBJ whole genome shotgun (WGS) entry which is preliminary data.</text>
</comment>
<sequence length="380" mass="42689">MDRRDKQRFAVPASPVSWSGSNTRGRPVSTNTGPSTTTSRSRSGGASVEDPDYRRLLLKNNIDLRPDYLPMPGHVESIVEHVRTRQRDSPERTDEELVYDEKRWELFEGTGEDEVVKYYSKHVFPDEDGNNDVLRVRTGKSMARQVVPFAGGDVAPFCVPAPDMLYGYRADRAFPNPAHREKLSGDMEKEVIAINDIGSRNALLYPFFIVEYKGVGGNMWVATNQCLGGTSACISIAEKLNRRLFEAAHAKDGVVTTVDSTAFSIAMNGNEARMYVSWKQDELNYYTTNIDCYALRRPDEYRRFRRMVRNVVDWGRNDRLKGIKKGLDQLLEAAEKQTPDIPDPALSGIPGSSGQSVRQRSPPSPSDKGSSSRRSKKQRS</sequence>
<dbReference type="InterPro" id="IPR057684">
    <property type="entry name" value="DUF7924"/>
</dbReference>
<feature type="compositionally biased region" description="Low complexity" evidence="1">
    <location>
        <begin position="29"/>
        <end position="45"/>
    </location>
</feature>
<accession>A0ABR3Z246</accession>
<feature type="compositionally biased region" description="Basic residues" evidence="1">
    <location>
        <begin position="371"/>
        <end position="380"/>
    </location>
</feature>
<feature type="region of interest" description="Disordered" evidence="1">
    <location>
        <begin position="1"/>
        <end position="52"/>
    </location>
</feature>
<gene>
    <name evidence="3" type="ORF">Sste5346_006415</name>
</gene>